<evidence type="ECO:0000313" key="3">
    <source>
        <dbReference type="Proteomes" id="UP001597024"/>
    </source>
</evidence>
<sequence length="96" mass="10072">MVLKEPAGETRGLRRRSGRGGPRGTDRPLARRRPVLVTVTATVYGSGNGDAPYLGQWHAVHDGRGGTDSGTPYMTVWNSTDSGVTRVPARVGAGGV</sequence>
<name>A0ABW3DW30_9ACTN</name>
<gene>
    <name evidence="2" type="ORF">ACFQ08_20545</name>
</gene>
<feature type="compositionally biased region" description="Basic and acidic residues" evidence="1">
    <location>
        <begin position="1"/>
        <end position="12"/>
    </location>
</feature>
<organism evidence="2 3">
    <name type="scientific">Streptosporangium algeriense</name>
    <dbReference type="NCBI Taxonomy" id="1682748"/>
    <lineage>
        <taxon>Bacteria</taxon>
        <taxon>Bacillati</taxon>
        <taxon>Actinomycetota</taxon>
        <taxon>Actinomycetes</taxon>
        <taxon>Streptosporangiales</taxon>
        <taxon>Streptosporangiaceae</taxon>
        <taxon>Streptosporangium</taxon>
    </lineage>
</organism>
<proteinExistence type="predicted"/>
<reference evidence="3" key="1">
    <citation type="journal article" date="2019" name="Int. J. Syst. Evol. Microbiol.">
        <title>The Global Catalogue of Microorganisms (GCM) 10K type strain sequencing project: providing services to taxonomists for standard genome sequencing and annotation.</title>
        <authorList>
            <consortium name="The Broad Institute Genomics Platform"/>
            <consortium name="The Broad Institute Genome Sequencing Center for Infectious Disease"/>
            <person name="Wu L."/>
            <person name="Ma J."/>
        </authorList>
    </citation>
    <scope>NUCLEOTIDE SEQUENCE [LARGE SCALE GENOMIC DNA]</scope>
    <source>
        <strain evidence="3">CCUG 62974</strain>
    </source>
</reference>
<comment type="caution">
    <text evidence="2">The sequence shown here is derived from an EMBL/GenBank/DDBJ whole genome shotgun (WGS) entry which is preliminary data.</text>
</comment>
<dbReference type="EMBL" id="JBHTHX010000761">
    <property type="protein sequence ID" value="MFD0886942.1"/>
    <property type="molecule type" value="Genomic_DNA"/>
</dbReference>
<dbReference type="Proteomes" id="UP001597024">
    <property type="component" value="Unassembled WGS sequence"/>
</dbReference>
<accession>A0ABW3DW30</accession>
<keyword evidence="3" id="KW-1185">Reference proteome</keyword>
<protein>
    <submittedName>
        <fullName evidence="2">Uncharacterized protein</fullName>
    </submittedName>
</protein>
<evidence type="ECO:0000256" key="1">
    <source>
        <dbReference type="SAM" id="MobiDB-lite"/>
    </source>
</evidence>
<evidence type="ECO:0000313" key="2">
    <source>
        <dbReference type="EMBL" id="MFD0886942.1"/>
    </source>
</evidence>
<feature type="region of interest" description="Disordered" evidence="1">
    <location>
        <begin position="1"/>
        <end position="32"/>
    </location>
</feature>